<evidence type="ECO:0000256" key="1">
    <source>
        <dbReference type="SAM" id="Coils"/>
    </source>
</evidence>
<gene>
    <name evidence="2" type="ORF">CYY_010449</name>
</gene>
<organism evidence="2 3">
    <name type="scientific">Polysphondylium violaceum</name>
    <dbReference type="NCBI Taxonomy" id="133409"/>
    <lineage>
        <taxon>Eukaryota</taxon>
        <taxon>Amoebozoa</taxon>
        <taxon>Evosea</taxon>
        <taxon>Eumycetozoa</taxon>
        <taxon>Dictyostelia</taxon>
        <taxon>Dictyosteliales</taxon>
        <taxon>Dictyosteliaceae</taxon>
        <taxon>Polysphondylium</taxon>
    </lineage>
</organism>
<keyword evidence="3" id="KW-1185">Reference proteome</keyword>
<comment type="caution">
    <text evidence="2">The sequence shown here is derived from an EMBL/GenBank/DDBJ whole genome shotgun (WGS) entry which is preliminary data.</text>
</comment>
<sequence length="101" mass="11356">MDTIKVYQSNYTNNIQAKITEATGFIKTLQNNITQSENEIIDNVNTIIDKISKLVDDAEKENQEYQDEIKQLKSNLIGREIVSGISTICAGISIFIPEVAY</sequence>
<reference evidence="2" key="1">
    <citation type="submission" date="2020-01" db="EMBL/GenBank/DDBJ databases">
        <title>Development of genomics and gene disruption for Polysphondylium violaceum indicates a role for the polyketide synthase stlB in stalk morphogenesis.</title>
        <authorList>
            <person name="Narita B."/>
            <person name="Kawabe Y."/>
            <person name="Kin K."/>
            <person name="Saito T."/>
            <person name="Gibbs R."/>
            <person name="Kuspa A."/>
            <person name="Muzny D."/>
            <person name="Queller D."/>
            <person name="Richards S."/>
            <person name="Strassman J."/>
            <person name="Sucgang R."/>
            <person name="Worley K."/>
            <person name="Schaap P."/>
        </authorList>
    </citation>
    <scope>NUCLEOTIDE SEQUENCE</scope>
    <source>
        <strain evidence="2">QSvi11</strain>
    </source>
</reference>
<protein>
    <submittedName>
        <fullName evidence="2">Uncharacterized protein</fullName>
    </submittedName>
</protein>
<keyword evidence="1" id="KW-0175">Coiled coil</keyword>
<feature type="coiled-coil region" evidence="1">
    <location>
        <begin position="41"/>
        <end position="75"/>
    </location>
</feature>
<evidence type="ECO:0000313" key="2">
    <source>
        <dbReference type="EMBL" id="KAF2068227.1"/>
    </source>
</evidence>
<evidence type="ECO:0000313" key="3">
    <source>
        <dbReference type="Proteomes" id="UP000695562"/>
    </source>
</evidence>
<feature type="non-terminal residue" evidence="2">
    <location>
        <position position="101"/>
    </location>
</feature>
<name>A0A8J4PJT9_9MYCE</name>
<accession>A0A8J4PJT9</accession>
<dbReference type="EMBL" id="AJWJ01001120">
    <property type="protein sequence ID" value="KAF2068227.1"/>
    <property type="molecule type" value="Genomic_DNA"/>
</dbReference>
<dbReference type="AlphaFoldDB" id="A0A8J4PJT9"/>
<proteinExistence type="predicted"/>
<dbReference type="Proteomes" id="UP000695562">
    <property type="component" value="Unassembled WGS sequence"/>
</dbReference>